<name>A0A2T6BQY0_9BACL</name>
<gene>
    <name evidence="2" type="ORF">C8P63_11687</name>
</gene>
<evidence type="ECO:0000313" key="2">
    <source>
        <dbReference type="EMBL" id="PTX58500.1"/>
    </source>
</evidence>
<keyword evidence="1" id="KW-0472">Membrane</keyword>
<sequence>MTRIPDREKWTASHWVKLLTAALAPLYAGILVKGVYAFMEEMLMIITRERRSEVDLTEVRNSFFVLRYQTAVVFVRSFNIST</sequence>
<comment type="caution">
    <text evidence="2">The sequence shown here is derived from an EMBL/GenBank/DDBJ whole genome shotgun (WGS) entry which is preliminary data.</text>
</comment>
<organism evidence="2 3">
    <name type="scientific">Melghirimyces profundicolus</name>
    <dbReference type="NCBI Taxonomy" id="1242148"/>
    <lineage>
        <taxon>Bacteria</taxon>
        <taxon>Bacillati</taxon>
        <taxon>Bacillota</taxon>
        <taxon>Bacilli</taxon>
        <taxon>Bacillales</taxon>
        <taxon>Thermoactinomycetaceae</taxon>
        <taxon>Melghirimyces</taxon>
    </lineage>
</organism>
<evidence type="ECO:0000256" key="1">
    <source>
        <dbReference type="SAM" id="Phobius"/>
    </source>
</evidence>
<keyword evidence="1" id="KW-0812">Transmembrane</keyword>
<keyword evidence="1" id="KW-1133">Transmembrane helix</keyword>
<keyword evidence="3" id="KW-1185">Reference proteome</keyword>
<reference evidence="2 3" key="1">
    <citation type="submission" date="2018-04" db="EMBL/GenBank/DDBJ databases">
        <title>Genomic Encyclopedia of Archaeal and Bacterial Type Strains, Phase II (KMG-II): from individual species to whole genera.</title>
        <authorList>
            <person name="Goeker M."/>
        </authorList>
    </citation>
    <scope>NUCLEOTIDE SEQUENCE [LARGE SCALE GENOMIC DNA]</scope>
    <source>
        <strain evidence="2 3">DSM 45787</strain>
    </source>
</reference>
<protein>
    <submittedName>
        <fullName evidence="2">Uncharacterized protein</fullName>
    </submittedName>
</protein>
<dbReference type="AlphaFoldDB" id="A0A2T6BQY0"/>
<evidence type="ECO:0000313" key="3">
    <source>
        <dbReference type="Proteomes" id="UP000244240"/>
    </source>
</evidence>
<feature type="transmembrane region" description="Helical" evidence="1">
    <location>
        <begin position="15"/>
        <end position="38"/>
    </location>
</feature>
<dbReference type="Proteomes" id="UP000244240">
    <property type="component" value="Unassembled WGS sequence"/>
</dbReference>
<dbReference type="EMBL" id="QBKR01000016">
    <property type="protein sequence ID" value="PTX58500.1"/>
    <property type="molecule type" value="Genomic_DNA"/>
</dbReference>
<proteinExistence type="predicted"/>
<accession>A0A2T6BQY0</accession>